<feature type="compositionally biased region" description="Low complexity" evidence="1">
    <location>
        <begin position="116"/>
        <end position="136"/>
    </location>
</feature>
<evidence type="ECO:0000313" key="4">
    <source>
        <dbReference type="Proteomes" id="UP001270362"/>
    </source>
</evidence>
<evidence type="ECO:0000313" key="3">
    <source>
        <dbReference type="EMBL" id="KAK3687897.1"/>
    </source>
</evidence>
<reference evidence="3" key="2">
    <citation type="submission" date="2023-06" db="EMBL/GenBank/DDBJ databases">
        <authorList>
            <consortium name="Lawrence Berkeley National Laboratory"/>
            <person name="Haridas S."/>
            <person name="Hensen N."/>
            <person name="Bonometti L."/>
            <person name="Westerberg I."/>
            <person name="Brannstrom I.O."/>
            <person name="Guillou S."/>
            <person name="Cros-Aarteil S."/>
            <person name="Calhoun S."/>
            <person name="Kuo A."/>
            <person name="Mondo S."/>
            <person name="Pangilinan J."/>
            <person name="Riley R."/>
            <person name="Labutti K."/>
            <person name="Andreopoulos B."/>
            <person name="Lipzen A."/>
            <person name="Chen C."/>
            <person name="Yanf M."/>
            <person name="Daum C."/>
            <person name="Ng V."/>
            <person name="Clum A."/>
            <person name="Steindorff A."/>
            <person name="Ohm R."/>
            <person name="Martin F."/>
            <person name="Silar P."/>
            <person name="Natvig D."/>
            <person name="Lalanne C."/>
            <person name="Gautier V."/>
            <person name="Ament-Velasquez S.L."/>
            <person name="Kruys A."/>
            <person name="Hutchinson M.I."/>
            <person name="Powell A.J."/>
            <person name="Barry K."/>
            <person name="Miller A.N."/>
            <person name="Grigoriev I.V."/>
            <person name="Debuchy R."/>
            <person name="Gladieux P."/>
            <person name="Thoren M.H."/>
            <person name="Johannesson H."/>
        </authorList>
    </citation>
    <scope>NUCLEOTIDE SEQUENCE</scope>
    <source>
        <strain evidence="3">CBS 314.62</strain>
    </source>
</reference>
<evidence type="ECO:0000256" key="1">
    <source>
        <dbReference type="SAM" id="MobiDB-lite"/>
    </source>
</evidence>
<dbReference type="AlphaFoldDB" id="A0AAE0X8E7"/>
<reference evidence="3" key="1">
    <citation type="journal article" date="2023" name="Mol. Phylogenet. Evol.">
        <title>Genome-scale phylogeny and comparative genomics of the fungal order Sordariales.</title>
        <authorList>
            <person name="Hensen N."/>
            <person name="Bonometti L."/>
            <person name="Westerberg I."/>
            <person name="Brannstrom I.O."/>
            <person name="Guillou S."/>
            <person name="Cros-Aarteil S."/>
            <person name="Calhoun S."/>
            <person name="Haridas S."/>
            <person name="Kuo A."/>
            <person name="Mondo S."/>
            <person name="Pangilinan J."/>
            <person name="Riley R."/>
            <person name="LaButti K."/>
            <person name="Andreopoulos B."/>
            <person name="Lipzen A."/>
            <person name="Chen C."/>
            <person name="Yan M."/>
            <person name="Daum C."/>
            <person name="Ng V."/>
            <person name="Clum A."/>
            <person name="Steindorff A."/>
            <person name="Ohm R.A."/>
            <person name="Martin F."/>
            <person name="Silar P."/>
            <person name="Natvig D.O."/>
            <person name="Lalanne C."/>
            <person name="Gautier V."/>
            <person name="Ament-Velasquez S.L."/>
            <person name="Kruys A."/>
            <person name="Hutchinson M.I."/>
            <person name="Powell A.J."/>
            <person name="Barry K."/>
            <person name="Miller A.N."/>
            <person name="Grigoriev I.V."/>
            <person name="Debuchy R."/>
            <person name="Gladieux P."/>
            <person name="Hiltunen Thoren M."/>
            <person name="Johannesson H."/>
        </authorList>
    </citation>
    <scope>NUCLEOTIDE SEQUENCE</scope>
    <source>
        <strain evidence="3">CBS 314.62</strain>
    </source>
</reference>
<organism evidence="3 4">
    <name type="scientific">Podospora appendiculata</name>
    <dbReference type="NCBI Taxonomy" id="314037"/>
    <lineage>
        <taxon>Eukaryota</taxon>
        <taxon>Fungi</taxon>
        <taxon>Dikarya</taxon>
        <taxon>Ascomycota</taxon>
        <taxon>Pezizomycotina</taxon>
        <taxon>Sordariomycetes</taxon>
        <taxon>Sordariomycetidae</taxon>
        <taxon>Sordariales</taxon>
        <taxon>Podosporaceae</taxon>
        <taxon>Podospora</taxon>
    </lineage>
</organism>
<dbReference type="InterPro" id="IPR056444">
    <property type="entry name" value="Zn_ribbon_GRF_2"/>
</dbReference>
<feature type="compositionally biased region" description="Polar residues" evidence="1">
    <location>
        <begin position="1"/>
        <end position="16"/>
    </location>
</feature>
<feature type="domain" description="GRF-like zinc ribbon" evidence="2">
    <location>
        <begin position="187"/>
        <end position="232"/>
    </location>
</feature>
<feature type="region of interest" description="Disordered" evidence="1">
    <location>
        <begin position="1"/>
        <end position="142"/>
    </location>
</feature>
<accession>A0AAE0X8E7</accession>
<keyword evidence="4" id="KW-1185">Reference proteome</keyword>
<name>A0AAE0X8E7_9PEZI</name>
<evidence type="ECO:0000259" key="2">
    <source>
        <dbReference type="Pfam" id="PF23549"/>
    </source>
</evidence>
<gene>
    <name evidence="3" type="ORF">B0T22DRAFT_458212</name>
</gene>
<dbReference type="EMBL" id="JAULSO010000002">
    <property type="protein sequence ID" value="KAK3687897.1"/>
    <property type="molecule type" value="Genomic_DNA"/>
</dbReference>
<sequence>MPSTNMPSTTASSSTQDIKREGKAEINQPPNSKTEDSDEQGTSAHRVKSQAIDNNTPPSTPKRERTPISNAPIAPPPPQTPSKQVKKEDPETPSSKRVKKESDDDDAPNPLDWTVSSRSSSPPLHSAPASPSSPLADRLGQRVTHQRQLGVLQEGNVGEEELAFTSIADIWANAADGNTPRFPQRGPPCKRFRCRQPSTFFVVSRHNRNGNALRPAYRCEPCSEFVTFADRRNVLPGNPRCACGQLSRMEQTGENAKAGPGKKFFVCMEGRCRFMEWSGGDAGD</sequence>
<comment type="caution">
    <text evidence="3">The sequence shown here is derived from an EMBL/GenBank/DDBJ whole genome shotgun (WGS) entry which is preliminary data.</text>
</comment>
<protein>
    <recommendedName>
        <fullName evidence="2">GRF-like zinc ribbon domain-containing protein</fullName>
    </recommendedName>
</protein>
<proteinExistence type="predicted"/>
<dbReference type="Proteomes" id="UP001270362">
    <property type="component" value="Unassembled WGS sequence"/>
</dbReference>
<dbReference type="Pfam" id="PF23549">
    <property type="entry name" value="Zn_ribbon_GRF_2"/>
    <property type="match status" value="1"/>
</dbReference>